<proteinExistence type="predicted"/>
<feature type="compositionally biased region" description="Pro residues" evidence="1">
    <location>
        <begin position="1"/>
        <end position="18"/>
    </location>
</feature>
<dbReference type="EMBL" id="KZ989041">
    <property type="protein sequence ID" value="RKP11285.1"/>
    <property type="molecule type" value="Genomic_DNA"/>
</dbReference>
<dbReference type="Proteomes" id="UP000267251">
    <property type="component" value="Unassembled WGS sequence"/>
</dbReference>
<sequence length="513" mass="56061">SPGPPLPTSAPTPIPVPEPLSTDTSDPPFTTYPALTEVIQITRQLQPTPTSPEKVNVFPTLTLTASSTQDTEEPITEVAPTPSQKPHDEPVFISPKRFPLTANHSTDHRLVYTPSWEVMNKANSSAPPLTPILDLGKDTRDQPLQFLTGSWISLELIHRPGMYIGLTNVSSTPESAVSSVDGIIHEFGESFRSTTAPVPSLLSIPQPDPKKYPGVAIQLDSPRALPSISDSKKEDVIETYLRASSHHFLRWANATALTTALASSPASIPLQGLTFTADPAEATLFRFTHSKSSSSPGLIHLHLQDHTIPVRVRALPQLHGQGIMEELAGTQSFQVATPLRHRHVLIELKLENPSSLPQTMSYQLDLTRSVVTSVYWFNILQLSLSIKAGLSALLFSPQTNMNFQLFLNHDKQDDLIIQANRMVKADILVRPQTSLRARIISVESSYTVRVDAIVSRTLLDPRTGEPYAGLDGRMGKDGPRPPSYYSIQGQMSVSVDGSAELHVGQETPFLGKS</sequence>
<dbReference type="OrthoDB" id="10424941at2759"/>
<organism evidence="2 3">
    <name type="scientific">Piptocephalis cylindrospora</name>
    <dbReference type="NCBI Taxonomy" id="1907219"/>
    <lineage>
        <taxon>Eukaryota</taxon>
        <taxon>Fungi</taxon>
        <taxon>Fungi incertae sedis</taxon>
        <taxon>Zoopagomycota</taxon>
        <taxon>Zoopagomycotina</taxon>
        <taxon>Zoopagomycetes</taxon>
        <taxon>Zoopagales</taxon>
        <taxon>Piptocephalidaceae</taxon>
        <taxon>Piptocephalis</taxon>
    </lineage>
</organism>
<dbReference type="AlphaFoldDB" id="A0A4P9XXZ9"/>
<feature type="non-terminal residue" evidence="2">
    <location>
        <position position="1"/>
    </location>
</feature>
<evidence type="ECO:0000313" key="2">
    <source>
        <dbReference type="EMBL" id="RKP11285.1"/>
    </source>
</evidence>
<feature type="region of interest" description="Disordered" evidence="1">
    <location>
        <begin position="66"/>
        <end position="88"/>
    </location>
</feature>
<evidence type="ECO:0000256" key="1">
    <source>
        <dbReference type="SAM" id="MobiDB-lite"/>
    </source>
</evidence>
<reference evidence="3" key="1">
    <citation type="journal article" date="2018" name="Nat. Microbiol.">
        <title>Leveraging single-cell genomics to expand the fungal tree of life.</title>
        <authorList>
            <person name="Ahrendt S.R."/>
            <person name="Quandt C.A."/>
            <person name="Ciobanu D."/>
            <person name="Clum A."/>
            <person name="Salamov A."/>
            <person name="Andreopoulos B."/>
            <person name="Cheng J.F."/>
            <person name="Woyke T."/>
            <person name="Pelin A."/>
            <person name="Henrissat B."/>
            <person name="Reynolds N.K."/>
            <person name="Benny G.L."/>
            <person name="Smith M.E."/>
            <person name="James T.Y."/>
            <person name="Grigoriev I.V."/>
        </authorList>
    </citation>
    <scope>NUCLEOTIDE SEQUENCE [LARGE SCALE GENOMIC DNA]</scope>
</reference>
<feature type="region of interest" description="Disordered" evidence="1">
    <location>
        <begin position="1"/>
        <end position="31"/>
    </location>
</feature>
<accession>A0A4P9XXZ9</accession>
<name>A0A4P9XXZ9_9FUNG</name>
<gene>
    <name evidence="2" type="ORF">BJ684DRAFT_18105</name>
</gene>
<keyword evidence="3" id="KW-1185">Reference proteome</keyword>
<protein>
    <submittedName>
        <fullName evidence="2">Uncharacterized protein</fullName>
    </submittedName>
</protein>
<evidence type="ECO:0000313" key="3">
    <source>
        <dbReference type="Proteomes" id="UP000267251"/>
    </source>
</evidence>